<evidence type="ECO:0000313" key="2">
    <source>
        <dbReference type="Proteomes" id="UP000177130"/>
    </source>
</evidence>
<reference evidence="1 2" key="1">
    <citation type="journal article" date="2016" name="Nat. Commun.">
        <title>Thousands of microbial genomes shed light on interconnected biogeochemical processes in an aquifer system.</title>
        <authorList>
            <person name="Anantharaman K."/>
            <person name="Brown C.T."/>
            <person name="Hug L.A."/>
            <person name="Sharon I."/>
            <person name="Castelle C.J."/>
            <person name="Probst A.J."/>
            <person name="Thomas B.C."/>
            <person name="Singh A."/>
            <person name="Wilkins M.J."/>
            <person name="Karaoz U."/>
            <person name="Brodie E.L."/>
            <person name="Williams K.H."/>
            <person name="Hubbard S.S."/>
            <person name="Banfield J.F."/>
        </authorList>
    </citation>
    <scope>NUCLEOTIDE SEQUENCE [LARGE SCALE GENOMIC DNA]</scope>
</reference>
<dbReference type="EMBL" id="MHRK01000053">
    <property type="protein sequence ID" value="OHA22433.1"/>
    <property type="molecule type" value="Genomic_DNA"/>
</dbReference>
<dbReference type="STRING" id="1802306.A3C72_03325"/>
<sequence length="85" mass="9767">MIKFFIGDCKFMEDLELGRVRRFVRNRGLSHLELFYKVTDVAVSSEMTPYAGRQEYPSARAFCGALASRPVFFALCHTRFNSGSY</sequence>
<comment type="caution">
    <text evidence="1">The sequence shown here is derived from an EMBL/GenBank/DDBJ whole genome shotgun (WGS) entry which is preliminary data.</text>
</comment>
<evidence type="ECO:0000313" key="1">
    <source>
        <dbReference type="EMBL" id="OHA22433.1"/>
    </source>
</evidence>
<protein>
    <submittedName>
        <fullName evidence="1">Uncharacterized protein</fullName>
    </submittedName>
</protein>
<gene>
    <name evidence="1" type="ORF">A3C72_03325</name>
</gene>
<name>A0A1G2MF26_9BACT</name>
<organism evidence="1 2">
    <name type="scientific">Candidatus Taylorbacteria bacterium RIFCSPHIGHO2_02_FULL_43_32b</name>
    <dbReference type="NCBI Taxonomy" id="1802306"/>
    <lineage>
        <taxon>Bacteria</taxon>
        <taxon>Candidatus Tayloriibacteriota</taxon>
    </lineage>
</organism>
<dbReference type="AlphaFoldDB" id="A0A1G2MF26"/>
<dbReference type="Proteomes" id="UP000177130">
    <property type="component" value="Unassembled WGS sequence"/>
</dbReference>
<proteinExistence type="predicted"/>
<accession>A0A1G2MF26</accession>